<dbReference type="Proteomes" id="UP001642487">
    <property type="component" value="Chromosome 1"/>
</dbReference>
<protein>
    <submittedName>
        <fullName evidence="1">Uncharacterized protein</fullName>
    </submittedName>
</protein>
<sequence>MIPYGDSAAEMKEMFDWMILAWSYRLTIVGGKMGIHPLSTSKAAHSPYSSSAFSTRSLTWTIGHREF</sequence>
<keyword evidence="2" id="KW-1185">Reference proteome</keyword>
<evidence type="ECO:0000313" key="1">
    <source>
        <dbReference type="EMBL" id="CAK9310090.1"/>
    </source>
</evidence>
<proteinExistence type="predicted"/>
<name>A0ABP0XRF3_9ROSI</name>
<evidence type="ECO:0000313" key="2">
    <source>
        <dbReference type="Proteomes" id="UP001642487"/>
    </source>
</evidence>
<reference evidence="1 2" key="1">
    <citation type="submission" date="2024-03" db="EMBL/GenBank/DDBJ databases">
        <authorList>
            <person name="Gkanogiannis A."/>
            <person name="Becerra Lopez-Lavalle L."/>
        </authorList>
    </citation>
    <scope>NUCLEOTIDE SEQUENCE [LARGE SCALE GENOMIC DNA]</scope>
</reference>
<gene>
    <name evidence="1" type="ORF">CITCOLO1_LOCUS1699</name>
</gene>
<organism evidence="1 2">
    <name type="scientific">Citrullus colocynthis</name>
    <name type="common">colocynth</name>
    <dbReference type="NCBI Taxonomy" id="252529"/>
    <lineage>
        <taxon>Eukaryota</taxon>
        <taxon>Viridiplantae</taxon>
        <taxon>Streptophyta</taxon>
        <taxon>Embryophyta</taxon>
        <taxon>Tracheophyta</taxon>
        <taxon>Spermatophyta</taxon>
        <taxon>Magnoliopsida</taxon>
        <taxon>eudicotyledons</taxon>
        <taxon>Gunneridae</taxon>
        <taxon>Pentapetalae</taxon>
        <taxon>rosids</taxon>
        <taxon>fabids</taxon>
        <taxon>Cucurbitales</taxon>
        <taxon>Cucurbitaceae</taxon>
        <taxon>Benincaseae</taxon>
        <taxon>Citrullus</taxon>
    </lineage>
</organism>
<dbReference type="EMBL" id="OZ021735">
    <property type="protein sequence ID" value="CAK9310090.1"/>
    <property type="molecule type" value="Genomic_DNA"/>
</dbReference>
<accession>A0ABP0XRF3</accession>